<proteinExistence type="predicted"/>
<feature type="domain" description="RNA-binding S4" evidence="2">
    <location>
        <begin position="8"/>
        <end position="69"/>
    </location>
</feature>
<dbReference type="InterPro" id="IPR014330">
    <property type="entry name" value="RNA-bd_S4-rel_YaaA"/>
</dbReference>
<dbReference type="RefSeq" id="WP_145022607.1">
    <property type="nucleotide sequence ID" value="NZ_VLLN01000012.1"/>
</dbReference>
<dbReference type="GO" id="GO:0003723">
    <property type="term" value="F:RNA binding"/>
    <property type="evidence" value="ECO:0007669"/>
    <property type="project" value="UniProtKB-KW"/>
</dbReference>
<evidence type="ECO:0000313" key="4">
    <source>
        <dbReference type="Proteomes" id="UP000319449"/>
    </source>
</evidence>
<dbReference type="PROSITE" id="PS50889">
    <property type="entry name" value="S4"/>
    <property type="match status" value="1"/>
</dbReference>
<name>A0A562VMD9_9BACT</name>
<dbReference type="SMART" id="SM00363">
    <property type="entry name" value="S4"/>
    <property type="match status" value="1"/>
</dbReference>
<sequence length="70" mass="7704">MEISTEFIKLDSFLKAVNTVGSGGEAKMLIADGQVLVNGEVELRRGRKLRPGDRVEVAGHCYRVEEEGNQ</sequence>
<dbReference type="Gene3D" id="3.10.290.10">
    <property type="entry name" value="RNA-binding S4 domain"/>
    <property type="match status" value="1"/>
</dbReference>
<dbReference type="EMBL" id="VLLN01000012">
    <property type="protein sequence ID" value="TWJ18982.1"/>
    <property type="molecule type" value="Genomic_DNA"/>
</dbReference>
<evidence type="ECO:0000256" key="1">
    <source>
        <dbReference type="PROSITE-ProRule" id="PRU00182"/>
    </source>
</evidence>
<dbReference type="SUPFAM" id="SSF55174">
    <property type="entry name" value="Alpha-L RNA-binding motif"/>
    <property type="match status" value="1"/>
</dbReference>
<reference evidence="3 4" key="1">
    <citation type="submission" date="2019-07" db="EMBL/GenBank/DDBJ databases">
        <title>Genomic Encyclopedia of Archaeal and Bacterial Type Strains, Phase II (KMG-II): from individual species to whole genera.</title>
        <authorList>
            <person name="Goeker M."/>
        </authorList>
    </citation>
    <scope>NUCLEOTIDE SEQUENCE [LARGE SCALE GENOMIC DNA]</scope>
    <source>
        <strain evidence="3 4">ATCC BAA-1139</strain>
    </source>
</reference>
<dbReference type="Pfam" id="PF13275">
    <property type="entry name" value="S4_2"/>
    <property type="match status" value="1"/>
</dbReference>
<dbReference type="AlphaFoldDB" id="A0A562VMD9"/>
<accession>A0A562VMD9</accession>
<dbReference type="CDD" id="cd00165">
    <property type="entry name" value="S4"/>
    <property type="match status" value="1"/>
</dbReference>
<organism evidence="3 4">
    <name type="scientific">Geobacter argillaceus</name>
    <dbReference type="NCBI Taxonomy" id="345631"/>
    <lineage>
        <taxon>Bacteria</taxon>
        <taxon>Pseudomonadati</taxon>
        <taxon>Thermodesulfobacteriota</taxon>
        <taxon>Desulfuromonadia</taxon>
        <taxon>Geobacterales</taxon>
        <taxon>Geobacteraceae</taxon>
        <taxon>Geobacter</taxon>
    </lineage>
</organism>
<evidence type="ECO:0000313" key="3">
    <source>
        <dbReference type="EMBL" id="TWJ18982.1"/>
    </source>
</evidence>
<gene>
    <name evidence="3" type="ORF">JN12_02199</name>
</gene>
<protein>
    <submittedName>
        <fullName evidence="3">Ribosome-associated protein</fullName>
    </submittedName>
</protein>
<comment type="caution">
    <text evidence="3">The sequence shown here is derived from an EMBL/GenBank/DDBJ whole genome shotgun (WGS) entry which is preliminary data.</text>
</comment>
<dbReference type="OrthoDB" id="9802835at2"/>
<keyword evidence="4" id="KW-1185">Reference proteome</keyword>
<keyword evidence="1" id="KW-0694">RNA-binding</keyword>
<dbReference type="InterPro" id="IPR002942">
    <property type="entry name" value="S4_RNA-bd"/>
</dbReference>
<evidence type="ECO:0000259" key="2">
    <source>
        <dbReference type="SMART" id="SM00363"/>
    </source>
</evidence>
<dbReference type="Proteomes" id="UP000319449">
    <property type="component" value="Unassembled WGS sequence"/>
</dbReference>
<dbReference type="NCBIfam" id="TIGR02988">
    <property type="entry name" value="YaaA_near_RecF"/>
    <property type="match status" value="1"/>
</dbReference>
<dbReference type="InterPro" id="IPR036986">
    <property type="entry name" value="S4_RNA-bd_sf"/>
</dbReference>